<dbReference type="Proteomes" id="UP000662939">
    <property type="component" value="Chromosome"/>
</dbReference>
<keyword evidence="4" id="KW-0238">DNA-binding</keyword>
<dbReference type="Gene3D" id="1.10.150.280">
    <property type="entry name" value="AF1531-like domain"/>
    <property type="match status" value="1"/>
</dbReference>
<feature type="compositionally biased region" description="Basic and acidic residues" evidence="1">
    <location>
        <begin position="16"/>
        <end position="33"/>
    </location>
</feature>
<dbReference type="KEGG" id="nav:JQS30_11905"/>
<name>A0A895XQD3_9ACTN</name>
<keyword evidence="2" id="KW-1133">Transmembrane helix</keyword>
<feature type="domain" description="Helix-hairpin-helix DNA-binding motif class 1" evidence="3">
    <location>
        <begin position="320"/>
        <end position="339"/>
    </location>
</feature>
<dbReference type="SUPFAM" id="SSF142984">
    <property type="entry name" value="Nqo1 middle domain-like"/>
    <property type="match status" value="1"/>
</dbReference>
<feature type="transmembrane region" description="Helical" evidence="2">
    <location>
        <begin position="161"/>
        <end position="182"/>
    </location>
</feature>
<accession>A0A895XQD3</accession>
<dbReference type="NCBIfam" id="TIGR00426">
    <property type="entry name" value="competence protein ComEA helix-hairpin-helix repeat region"/>
    <property type="match status" value="1"/>
</dbReference>
<dbReference type="GO" id="GO:0015627">
    <property type="term" value="C:type II protein secretion system complex"/>
    <property type="evidence" value="ECO:0007669"/>
    <property type="project" value="TreeGrafter"/>
</dbReference>
<dbReference type="Pfam" id="PF10531">
    <property type="entry name" value="SLBB"/>
    <property type="match status" value="1"/>
</dbReference>
<dbReference type="PANTHER" id="PTHR21180">
    <property type="entry name" value="ENDONUCLEASE/EXONUCLEASE/PHOSPHATASE FAMILY DOMAIN-CONTAINING PROTEIN 1"/>
    <property type="match status" value="1"/>
</dbReference>
<dbReference type="GO" id="GO:0003677">
    <property type="term" value="F:DNA binding"/>
    <property type="evidence" value="ECO:0007669"/>
    <property type="project" value="UniProtKB-KW"/>
</dbReference>
<keyword evidence="2" id="KW-0812">Transmembrane</keyword>
<evidence type="ECO:0000313" key="4">
    <source>
        <dbReference type="EMBL" id="QSB04480.1"/>
    </source>
</evidence>
<dbReference type="EMBL" id="CP070496">
    <property type="protein sequence ID" value="QSB04480.1"/>
    <property type="molecule type" value="Genomic_DNA"/>
</dbReference>
<proteinExistence type="predicted"/>
<dbReference type="Pfam" id="PF12836">
    <property type="entry name" value="HHH_3"/>
    <property type="match status" value="1"/>
</dbReference>
<organism evidence="4 5">
    <name type="scientific">Natronoglycomyces albus</name>
    <dbReference type="NCBI Taxonomy" id="2811108"/>
    <lineage>
        <taxon>Bacteria</taxon>
        <taxon>Bacillati</taxon>
        <taxon>Actinomycetota</taxon>
        <taxon>Actinomycetes</taxon>
        <taxon>Glycomycetales</taxon>
        <taxon>Glycomycetaceae</taxon>
        <taxon>Natronoglycomyces</taxon>
    </lineage>
</organism>
<evidence type="ECO:0000256" key="1">
    <source>
        <dbReference type="SAM" id="MobiDB-lite"/>
    </source>
</evidence>
<dbReference type="InterPro" id="IPR010994">
    <property type="entry name" value="RuvA_2-like"/>
</dbReference>
<reference evidence="4" key="1">
    <citation type="submission" date="2021-02" db="EMBL/GenBank/DDBJ databases">
        <title>Natronoglycomyces albus gen. nov., sp. nov, a haloalkaliphilic actinobacterium from a soda solonchak soil.</title>
        <authorList>
            <person name="Sorokin D.Y."/>
            <person name="Khijniak T.V."/>
            <person name="Zakharycheva A.P."/>
            <person name="Boueva O.V."/>
            <person name="Ariskina E.V."/>
            <person name="Hahnke R.L."/>
            <person name="Bunk B."/>
            <person name="Sproer C."/>
            <person name="Schumann P."/>
            <person name="Evtushenko L.I."/>
            <person name="Kublanov I.V."/>
        </authorList>
    </citation>
    <scope>NUCLEOTIDE SEQUENCE</scope>
    <source>
        <strain evidence="4">DSM 106290</strain>
    </source>
</reference>
<dbReference type="PANTHER" id="PTHR21180:SF32">
    <property type="entry name" value="ENDONUCLEASE_EXONUCLEASE_PHOSPHATASE FAMILY DOMAIN-CONTAINING PROTEIN 1"/>
    <property type="match status" value="1"/>
</dbReference>
<sequence>MTTIHTESPAVANAHLRKEPAPHTGKQPRESRAHSGGAPKHSQSPAPQAWQPRVRGDGTQAGSDLTAFAAGDTEWERCCQETIDTCDGSVPQRVSRLGLSRNNVETPPSPPDAKEQASTVFASESSGLSRGPHTRGQVVAQAIQRRLPPRLRMALSGTNRAVLVVVTLIAIATGFSVAALSWPKPADPPSATAAPVAAPMDTVQTTIVVSVAGAVVNPGIVEVPDGARVADAIKEAGGLVDGADPGMLNLARILNDGDLIAVLDVEADTDEGHPSSGGPAGVNVNAASATELTALNGVGPVTAERIVEFRDQNGSFQSAEDLLQVSGIGPAMLEKFRDDIIL</sequence>
<dbReference type="SMART" id="SM00278">
    <property type="entry name" value="HhH1"/>
    <property type="match status" value="2"/>
</dbReference>
<dbReference type="RefSeq" id="WP_213170479.1">
    <property type="nucleotide sequence ID" value="NZ_CP070496.1"/>
</dbReference>
<protein>
    <submittedName>
        <fullName evidence="4">ComEA family DNA-binding protein</fullName>
    </submittedName>
</protein>
<dbReference type="AlphaFoldDB" id="A0A895XQD3"/>
<dbReference type="InterPro" id="IPR004509">
    <property type="entry name" value="Competence_ComEA_HhH"/>
</dbReference>
<dbReference type="GO" id="GO:0006281">
    <property type="term" value="P:DNA repair"/>
    <property type="evidence" value="ECO:0007669"/>
    <property type="project" value="InterPro"/>
</dbReference>
<keyword evidence="2" id="KW-0472">Membrane</keyword>
<evidence type="ECO:0000256" key="2">
    <source>
        <dbReference type="SAM" id="Phobius"/>
    </source>
</evidence>
<evidence type="ECO:0000259" key="3">
    <source>
        <dbReference type="SMART" id="SM00278"/>
    </source>
</evidence>
<dbReference type="SUPFAM" id="SSF47781">
    <property type="entry name" value="RuvA domain 2-like"/>
    <property type="match status" value="1"/>
</dbReference>
<dbReference type="InterPro" id="IPR019554">
    <property type="entry name" value="Soluble_ligand-bd"/>
</dbReference>
<dbReference type="Gene3D" id="3.10.560.10">
    <property type="entry name" value="Outer membrane lipoprotein wza domain like"/>
    <property type="match status" value="1"/>
</dbReference>
<feature type="domain" description="Helix-hairpin-helix DNA-binding motif class 1" evidence="3">
    <location>
        <begin position="290"/>
        <end position="309"/>
    </location>
</feature>
<keyword evidence="5" id="KW-1185">Reference proteome</keyword>
<dbReference type="InterPro" id="IPR051675">
    <property type="entry name" value="Endo/Exo/Phosphatase_dom_1"/>
</dbReference>
<evidence type="ECO:0000313" key="5">
    <source>
        <dbReference type="Proteomes" id="UP000662939"/>
    </source>
</evidence>
<feature type="region of interest" description="Disordered" evidence="1">
    <location>
        <begin position="1"/>
        <end position="64"/>
    </location>
</feature>
<dbReference type="InterPro" id="IPR003583">
    <property type="entry name" value="Hlx-hairpin-Hlx_DNA-bd_motif"/>
</dbReference>
<dbReference type="GO" id="GO:0015628">
    <property type="term" value="P:protein secretion by the type II secretion system"/>
    <property type="evidence" value="ECO:0007669"/>
    <property type="project" value="TreeGrafter"/>
</dbReference>
<gene>
    <name evidence="4" type="ORF">JQS30_11905</name>
</gene>